<evidence type="ECO:0000313" key="7">
    <source>
        <dbReference type="Proteomes" id="UP001172083"/>
    </source>
</evidence>
<evidence type="ECO:0000256" key="1">
    <source>
        <dbReference type="ARBA" id="ARBA00001947"/>
    </source>
</evidence>
<evidence type="ECO:0000256" key="3">
    <source>
        <dbReference type="ARBA" id="ARBA00022801"/>
    </source>
</evidence>
<dbReference type="SUPFAM" id="SSF53187">
    <property type="entry name" value="Zn-dependent exopeptidases"/>
    <property type="match status" value="1"/>
</dbReference>
<dbReference type="InterPro" id="IPR055438">
    <property type="entry name" value="AstE_AspA_cat"/>
</dbReference>
<keyword evidence="7" id="KW-1185">Reference proteome</keyword>
<dbReference type="PANTHER" id="PTHR15162:SF7">
    <property type="entry name" value="SUCCINYLGLUTAMATE DESUCCINYLASE"/>
    <property type="match status" value="1"/>
</dbReference>
<evidence type="ECO:0000313" key="6">
    <source>
        <dbReference type="EMBL" id="MDN5210569.1"/>
    </source>
</evidence>
<comment type="cofactor">
    <cofactor evidence="1">
        <name>Zn(2+)</name>
        <dbReference type="ChEBI" id="CHEBI:29105"/>
    </cofactor>
</comment>
<protein>
    <submittedName>
        <fullName evidence="6">Succinylglutamate desuccinylase/aspartoacylase family protein</fullName>
    </submittedName>
</protein>
<dbReference type="InterPro" id="IPR050178">
    <property type="entry name" value="AspA/AstE_fam"/>
</dbReference>
<evidence type="ECO:0000256" key="2">
    <source>
        <dbReference type="ARBA" id="ARBA00022723"/>
    </source>
</evidence>
<keyword evidence="2" id="KW-0479">Metal-binding</keyword>
<keyword evidence="3" id="KW-0378">Hydrolase</keyword>
<name>A0ABT8KYS7_9BACT</name>
<sequence>MNRILGKIEGEEGGPLIIFVGGLHGNEIAGVKAISNVFETLRHQNVPVKGKIVGISGNLSALRQYSRYVDFDLNRCWDPAFISSLKSGNSGWQNAVESQEALSLMTALEKESQGDYRKRIFVDLHTTSSDNGNFIIIPEDEADNHVVKVLKLPIVVDLDKYLQGTLLKFMHDLGFLSFAFEGGLIGSDHALNLHTAGIWELLKACEAVTSEHVNGFSSYDKITADFSKNLPHLVTVKYRHWVEDGNFFKMKPGYHNFQEIRKGEILAHDRSGDIKATCDGLIFMPLYQDFGNDGFFIVDIIDRT</sequence>
<gene>
    <name evidence="6" type="ORF">QQ020_00880</name>
</gene>
<evidence type="ECO:0000256" key="4">
    <source>
        <dbReference type="ARBA" id="ARBA00022833"/>
    </source>
</evidence>
<proteinExistence type="predicted"/>
<keyword evidence="4" id="KW-0862">Zinc</keyword>
<feature type="domain" description="Succinylglutamate desuccinylase/Aspartoacylase catalytic" evidence="5">
    <location>
        <begin position="15"/>
        <end position="178"/>
    </location>
</feature>
<evidence type="ECO:0000259" key="5">
    <source>
        <dbReference type="Pfam" id="PF24827"/>
    </source>
</evidence>
<organism evidence="6 7">
    <name type="scientific">Agaribacillus aureus</name>
    <dbReference type="NCBI Taxonomy" id="3051825"/>
    <lineage>
        <taxon>Bacteria</taxon>
        <taxon>Pseudomonadati</taxon>
        <taxon>Bacteroidota</taxon>
        <taxon>Cytophagia</taxon>
        <taxon>Cytophagales</taxon>
        <taxon>Splendidivirgaceae</taxon>
        <taxon>Agaribacillus</taxon>
    </lineage>
</organism>
<dbReference type="Pfam" id="PF24827">
    <property type="entry name" value="AstE_AspA_cat"/>
    <property type="match status" value="1"/>
</dbReference>
<dbReference type="RefSeq" id="WP_346755912.1">
    <property type="nucleotide sequence ID" value="NZ_JAUJEB010000001.1"/>
</dbReference>
<reference evidence="6" key="1">
    <citation type="submission" date="2023-06" db="EMBL/GenBank/DDBJ databases">
        <title>Genomic of Agaribacillus aureum.</title>
        <authorList>
            <person name="Wang G."/>
        </authorList>
    </citation>
    <scope>NUCLEOTIDE SEQUENCE</scope>
    <source>
        <strain evidence="6">BMA12</strain>
    </source>
</reference>
<comment type="caution">
    <text evidence="6">The sequence shown here is derived from an EMBL/GenBank/DDBJ whole genome shotgun (WGS) entry which is preliminary data.</text>
</comment>
<dbReference type="Proteomes" id="UP001172083">
    <property type="component" value="Unassembled WGS sequence"/>
</dbReference>
<dbReference type="EMBL" id="JAUJEB010000001">
    <property type="protein sequence ID" value="MDN5210569.1"/>
    <property type="molecule type" value="Genomic_DNA"/>
</dbReference>
<dbReference type="Gene3D" id="3.40.630.10">
    <property type="entry name" value="Zn peptidases"/>
    <property type="match status" value="1"/>
</dbReference>
<accession>A0ABT8KYS7</accession>
<dbReference type="PANTHER" id="PTHR15162">
    <property type="entry name" value="ASPARTOACYLASE"/>
    <property type="match status" value="1"/>
</dbReference>